<dbReference type="AlphaFoldDB" id="A0A7W8SCL9"/>
<dbReference type="InterPro" id="IPR026555">
    <property type="entry name" value="NSL3/Tex30"/>
</dbReference>
<dbReference type="Pfam" id="PF20408">
    <property type="entry name" value="Abhydrolase_11"/>
    <property type="match status" value="1"/>
</dbReference>
<sequence length="211" mass="20737">MTPDALPPARVVEIATPQGAARAHVRAPAAPAPGALVLGHGAGGGVDAPDLRAVTAAALGLGLAVALVEQPYRVAGRRVGPRGPALDEAWAAVVADLRAGGLDVPLVTGGRSAGARTACRTALATGATGVLCLAFPTRPPGRPDAPDRLPELDGAGVPVLVVQGATDPYGTPPEAPGRTVVRVAGDHGLKKDLPAVAAAVAAWLPGVLPLG</sequence>
<name>A0A7W8SCL9_9CELL</name>
<dbReference type="Gene3D" id="3.40.50.1820">
    <property type="entry name" value="alpha/beta hydrolase"/>
    <property type="match status" value="1"/>
</dbReference>
<evidence type="ECO:0000259" key="1">
    <source>
        <dbReference type="Pfam" id="PF20408"/>
    </source>
</evidence>
<accession>A0A7W8SCL9</accession>
<gene>
    <name evidence="2" type="ORF">HNR08_000558</name>
</gene>
<dbReference type="Proteomes" id="UP000564629">
    <property type="component" value="Unassembled WGS sequence"/>
</dbReference>
<dbReference type="EMBL" id="JACHDN010000001">
    <property type="protein sequence ID" value="MBB5471822.1"/>
    <property type="molecule type" value="Genomic_DNA"/>
</dbReference>
<evidence type="ECO:0000313" key="3">
    <source>
        <dbReference type="Proteomes" id="UP000564629"/>
    </source>
</evidence>
<comment type="caution">
    <text evidence="2">The sequence shown here is derived from an EMBL/GenBank/DDBJ whole genome shotgun (WGS) entry which is preliminary data.</text>
</comment>
<feature type="domain" description="KANL3/Tex30 alpha/beta hydrolase-like" evidence="1">
    <location>
        <begin position="35"/>
        <end position="174"/>
    </location>
</feature>
<dbReference type="PANTHER" id="PTHR13136">
    <property type="entry name" value="TESTIS DEVELOPMENT PROTEIN PRTD"/>
    <property type="match status" value="1"/>
</dbReference>
<proteinExistence type="predicted"/>
<dbReference type="SUPFAM" id="SSF53474">
    <property type="entry name" value="alpha/beta-Hydrolases"/>
    <property type="match status" value="1"/>
</dbReference>
<dbReference type="PANTHER" id="PTHR13136:SF11">
    <property type="entry name" value="TESTIS-EXPRESSED PROTEIN 30"/>
    <property type="match status" value="1"/>
</dbReference>
<organism evidence="2 3">
    <name type="scientific">Cellulomonas hominis</name>
    <dbReference type="NCBI Taxonomy" id="156981"/>
    <lineage>
        <taxon>Bacteria</taxon>
        <taxon>Bacillati</taxon>
        <taxon>Actinomycetota</taxon>
        <taxon>Actinomycetes</taxon>
        <taxon>Micrococcales</taxon>
        <taxon>Cellulomonadaceae</taxon>
        <taxon>Cellulomonas</taxon>
    </lineage>
</organism>
<dbReference type="InterPro" id="IPR046879">
    <property type="entry name" value="KANL3/Tex30_Abhydrolase"/>
</dbReference>
<reference evidence="2 3" key="1">
    <citation type="submission" date="2020-08" db="EMBL/GenBank/DDBJ databases">
        <title>Sequencing the genomes of 1000 actinobacteria strains.</title>
        <authorList>
            <person name="Klenk H.-P."/>
        </authorList>
    </citation>
    <scope>NUCLEOTIDE SEQUENCE [LARGE SCALE GENOMIC DNA]</scope>
    <source>
        <strain evidence="2 3">DSM 9581</strain>
    </source>
</reference>
<dbReference type="InterPro" id="IPR029058">
    <property type="entry name" value="AB_hydrolase_fold"/>
</dbReference>
<dbReference type="RefSeq" id="WP_222596012.1">
    <property type="nucleotide sequence ID" value="NZ_BJVQ01000025.1"/>
</dbReference>
<protein>
    <recommendedName>
        <fullName evidence="1">KANL3/Tex30 alpha/beta hydrolase-like domain-containing protein</fullName>
    </recommendedName>
</protein>
<evidence type="ECO:0000313" key="2">
    <source>
        <dbReference type="EMBL" id="MBB5471822.1"/>
    </source>
</evidence>